<proteinExistence type="predicted"/>
<accession>A0A7W8BPR3</accession>
<dbReference type="EMBL" id="JACHJE010000009">
    <property type="protein sequence ID" value="MBB5127341.1"/>
    <property type="molecule type" value="Genomic_DNA"/>
</dbReference>
<feature type="transmembrane region" description="Helical" evidence="1">
    <location>
        <begin position="16"/>
        <end position="39"/>
    </location>
</feature>
<keyword evidence="1" id="KW-0812">Transmembrane</keyword>
<evidence type="ECO:0000313" key="3">
    <source>
        <dbReference type="Proteomes" id="UP000568022"/>
    </source>
</evidence>
<comment type="caution">
    <text evidence="2">The sequence shown here is derived from an EMBL/GenBank/DDBJ whole genome shotgun (WGS) entry which is preliminary data.</text>
</comment>
<reference evidence="2 3" key="1">
    <citation type="submission" date="2020-08" db="EMBL/GenBank/DDBJ databases">
        <title>Genomic Encyclopedia of Type Strains, Phase III (KMG-III): the genomes of soil and plant-associated and newly described type strains.</title>
        <authorList>
            <person name="Whitman W."/>
        </authorList>
    </citation>
    <scope>NUCLEOTIDE SEQUENCE [LARGE SCALE GENOMIC DNA]</scope>
    <source>
        <strain evidence="2 3">CECT 3226</strain>
    </source>
</reference>
<gene>
    <name evidence="2" type="ORF">FHS32_004089</name>
</gene>
<name>A0A7W8BPR3_9ACTN</name>
<keyword evidence="1" id="KW-1133">Transmembrane helix</keyword>
<organism evidence="2 3">
    <name type="scientific">Streptomyces griseoloalbus</name>
    <dbReference type="NCBI Taxonomy" id="67303"/>
    <lineage>
        <taxon>Bacteria</taxon>
        <taxon>Bacillati</taxon>
        <taxon>Actinomycetota</taxon>
        <taxon>Actinomycetes</taxon>
        <taxon>Kitasatosporales</taxon>
        <taxon>Streptomycetaceae</taxon>
        <taxon>Streptomyces</taxon>
    </lineage>
</organism>
<sequence>MSRDCASPTPAASASPALVCGGAALVSALLALAVGRLVFDVGLPEQPWGHLVALLTCGRR</sequence>
<dbReference type="AlphaFoldDB" id="A0A7W8BPR3"/>
<protein>
    <submittedName>
        <fullName evidence="2">Uncharacterized protein</fullName>
    </submittedName>
</protein>
<dbReference type="Proteomes" id="UP000568022">
    <property type="component" value="Unassembled WGS sequence"/>
</dbReference>
<evidence type="ECO:0000313" key="2">
    <source>
        <dbReference type="EMBL" id="MBB5127341.1"/>
    </source>
</evidence>
<keyword evidence="3" id="KW-1185">Reference proteome</keyword>
<evidence type="ECO:0000256" key="1">
    <source>
        <dbReference type="SAM" id="Phobius"/>
    </source>
</evidence>
<keyword evidence="1" id="KW-0472">Membrane</keyword>